<protein>
    <submittedName>
        <fullName evidence="2">Dienelactone hydrolase family protein</fullName>
    </submittedName>
</protein>
<comment type="caution">
    <text evidence="2">The sequence shown here is derived from an EMBL/GenBank/DDBJ whole genome shotgun (WGS) entry which is preliminary data.</text>
</comment>
<dbReference type="InterPro" id="IPR029058">
    <property type="entry name" value="AB_hydrolase_fold"/>
</dbReference>
<reference evidence="2 3" key="1">
    <citation type="journal article" date="2016" name="Int. J. Syst. Evol. Microbiol.">
        <title>Pyruvatibacter mobilis gen. nov., sp. nov., a marine bacterium from the culture broth of Picochlorum sp. 122.</title>
        <authorList>
            <person name="Wang G."/>
            <person name="Tang M."/>
            <person name="Wu H."/>
            <person name="Dai S."/>
            <person name="Li T."/>
            <person name="Chen C."/>
            <person name="He H."/>
            <person name="Fan J."/>
            <person name="Xiang W."/>
            <person name="Li X."/>
        </authorList>
    </citation>
    <scope>NUCLEOTIDE SEQUENCE [LARGE SCALE GENOMIC DNA]</scope>
    <source>
        <strain evidence="2 3">GYP-11</strain>
    </source>
</reference>
<dbReference type="EMBL" id="WXYQ01000004">
    <property type="protein sequence ID" value="NBG95148.1"/>
    <property type="molecule type" value="Genomic_DNA"/>
</dbReference>
<dbReference type="GeneID" id="300656063"/>
<evidence type="ECO:0000313" key="3">
    <source>
        <dbReference type="Proteomes" id="UP000470384"/>
    </source>
</evidence>
<evidence type="ECO:0000259" key="1">
    <source>
        <dbReference type="Pfam" id="PF01738"/>
    </source>
</evidence>
<dbReference type="PANTHER" id="PTHR46623:SF6">
    <property type="entry name" value="ALPHA_BETA-HYDROLASES SUPERFAMILY PROTEIN"/>
    <property type="match status" value="1"/>
</dbReference>
<dbReference type="RefSeq" id="WP_160587143.1">
    <property type="nucleotide sequence ID" value="NZ_BMHN01000001.1"/>
</dbReference>
<dbReference type="SUPFAM" id="SSF53474">
    <property type="entry name" value="alpha/beta-Hydrolases"/>
    <property type="match status" value="1"/>
</dbReference>
<keyword evidence="3" id="KW-1185">Reference proteome</keyword>
<gene>
    <name evidence="2" type="ORF">GTQ45_05325</name>
</gene>
<dbReference type="Pfam" id="PF01738">
    <property type="entry name" value="DLH"/>
    <property type="match status" value="1"/>
</dbReference>
<sequence length="232" mass="25309">MSGQDIEINGPDGAFSGYLATPASGTGPGIVVIQEIFGVNKVMRDICDDLAAKGFIALCPDLFWRLEPGIQLTDKTDEEWQKAFDLFGKFDVDAGIVDIDATIEYLRGMDGCTGKVGAVGYCLGGLLAYLTATRTDADASVGFYGVNIHEKLDEMEQIKKPLMLHIAREDEFVPLEAQSQIETVLSRNENVVLHIYEGRDHAFAREGGAHYHAEDATTANARTLEFFQANLG</sequence>
<name>A0A845QA25_9HYPH</name>
<accession>A0A845QA25</accession>
<feature type="domain" description="Dienelactone hydrolase" evidence="1">
    <location>
        <begin position="15"/>
        <end position="229"/>
    </location>
</feature>
<dbReference type="PANTHER" id="PTHR46623">
    <property type="entry name" value="CARBOXYMETHYLENEBUTENOLIDASE-RELATED"/>
    <property type="match status" value="1"/>
</dbReference>
<dbReference type="GO" id="GO:0016787">
    <property type="term" value="F:hydrolase activity"/>
    <property type="evidence" value="ECO:0007669"/>
    <property type="project" value="UniProtKB-KW"/>
</dbReference>
<dbReference type="OrthoDB" id="9771666at2"/>
<dbReference type="AlphaFoldDB" id="A0A845QA25"/>
<keyword evidence="2" id="KW-0378">Hydrolase</keyword>
<proteinExistence type="predicted"/>
<organism evidence="2 3">
    <name type="scientific">Pyruvatibacter mobilis</name>
    <dbReference type="NCBI Taxonomy" id="1712261"/>
    <lineage>
        <taxon>Bacteria</taxon>
        <taxon>Pseudomonadati</taxon>
        <taxon>Pseudomonadota</taxon>
        <taxon>Alphaproteobacteria</taxon>
        <taxon>Hyphomicrobiales</taxon>
        <taxon>Parvibaculaceae</taxon>
        <taxon>Pyruvatibacter</taxon>
    </lineage>
</organism>
<dbReference type="InterPro" id="IPR002925">
    <property type="entry name" value="Dienelactn_hydro"/>
</dbReference>
<dbReference type="Gene3D" id="3.40.50.1820">
    <property type="entry name" value="alpha/beta hydrolase"/>
    <property type="match status" value="1"/>
</dbReference>
<dbReference type="Proteomes" id="UP000470384">
    <property type="component" value="Unassembled WGS sequence"/>
</dbReference>
<dbReference type="InterPro" id="IPR051049">
    <property type="entry name" value="Dienelactone_hydrolase-like"/>
</dbReference>
<evidence type="ECO:0000313" key="2">
    <source>
        <dbReference type="EMBL" id="NBG95148.1"/>
    </source>
</evidence>